<dbReference type="Proteomes" id="UP000223291">
    <property type="component" value="Unassembled WGS sequence"/>
</dbReference>
<dbReference type="Proteomes" id="UP000076296">
    <property type="component" value="Unassembled WGS sequence"/>
</dbReference>
<reference evidence="5 10" key="5">
    <citation type="submission" date="2019-06" db="EMBL/GenBank/DDBJ databases">
        <title>A Diverse Panel of Clinical Acinetobacter baumannii for Research Use.</title>
        <authorList>
            <person name="Mcgann P."/>
            <person name="Snesrud E."/>
            <person name="Galac M.R."/>
        </authorList>
    </citation>
    <scope>NUCLEOTIDE SEQUENCE [LARGE SCALE GENOMIC DNA]</scope>
    <source>
        <strain evidence="5 10">MRSN14237</strain>
    </source>
</reference>
<comment type="caution">
    <text evidence="2">The sequence shown here is derived from an EMBL/GenBank/DDBJ whole genome shotgun (WGS) entry which is preliminary data.</text>
</comment>
<evidence type="ECO:0000313" key="6">
    <source>
        <dbReference type="Proteomes" id="UP000076296"/>
    </source>
</evidence>
<evidence type="ECO:0000313" key="4">
    <source>
        <dbReference type="EMBL" id="RTQ76307.1"/>
    </source>
</evidence>
<evidence type="ECO:0000313" key="3">
    <source>
        <dbReference type="EMBL" id="PHQ01563.1"/>
    </source>
</evidence>
<dbReference type="RefSeq" id="WP_000773909.1">
    <property type="nucleotide sequence ID" value="NZ_CAJHFM010000018.1"/>
</dbReference>
<dbReference type="Proteomes" id="UP000315888">
    <property type="component" value="Unassembled WGS sequence"/>
</dbReference>
<sequence length="133" mass="15982">MKLNNTFVQLKICLYSFCKKNDLDFKYMNTSLDHQTAAEYIYPLICHLCESEFIYYFHREKLEDLEALFMYSKNTTGSIFQPYKVEPTSLLSTISFSLISPFFFFWMKNLIENYASQLELMYIHFPDSFIFKN</sequence>
<organism evidence="2 7">
    <name type="scientific">Acinetobacter baumannii</name>
    <dbReference type="NCBI Taxonomy" id="470"/>
    <lineage>
        <taxon>Bacteria</taxon>
        <taxon>Pseudomonadati</taxon>
        <taxon>Pseudomonadota</taxon>
        <taxon>Gammaproteobacteria</taxon>
        <taxon>Moraxellales</taxon>
        <taxon>Moraxellaceae</taxon>
        <taxon>Acinetobacter</taxon>
        <taxon>Acinetobacter calcoaceticus/baumannii complex</taxon>
    </lineage>
</organism>
<evidence type="ECO:0000313" key="7">
    <source>
        <dbReference type="Proteomes" id="UP000197394"/>
    </source>
</evidence>
<reference evidence="4 9" key="4">
    <citation type="submission" date="2018-12" db="EMBL/GenBank/DDBJ databases">
        <title>Draft Genome Sequences Human Pathogenic Acinetobacter baumannii Strains.</title>
        <authorList>
            <person name="Madhi M."/>
            <person name="Ronco T."/>
            <person name="Olsen R.H."/>
            <person name="Hassani A."/>
        </authorList>
    </citation>
    <scope>NUCLEOTIDE SEQUENCE [LARGE SCALE GENOMIC DNA]</scope>
    <source>
        <strain evidence="4 9">AB3</strain>
    </source>
</reference>
<name>A0A0H4UV35_ACIBA</name>
<gene>
    <name evidence="2" type="ORF">CBE85_13850</name>
    <name evidence="3" type="ORF">CPI82_17095</name>
    <name evidence="4" type="ORF">EJ062_12555</name>
    <name evidence="5" type="ORF">FJU42_13695</name>
    <name evidence="1" type="ORF">LV35_02008</name>
</gene>
<evidence type="ECO:0000313" key="1">
    <source>
        <dbReference type="EMBL" id="KZA17121.1"/>
    </source>
</evidence>
<evidence type="ECO:0000313" key="8">
    <source>
        <dbReference type="Proteomes" id="UP000223291"/>
    </source>
</evidence>
<evidence type="ECO:0000313" key="5">
    <source>
        <dbReference type="EMBL" id="TPU62315.1"/>
    </source>
</evidence>
<protein>
    <submittedName>
        <fullName evidence="2">Uncharacterized protein</fullName>
    </submittedName>
</protein>
<dbReference type="EMBL" id="NXDV01000016">
    <property type="protein sequence ID" value="PHQ01563.1"/>
    <property type="molecule type" value="Genomic_DNA"/>
</dbReference>
<proteinExistence type="predicted"/>
<reference evidence="2 7" key="2">
    <citation type="submission" date="2017-05" db="EMBL/GenBank/DDBJ databases">
        <title>Draft genome sequence of MDR A. baumannii AB360.</title>
        <authorList>
            <person name="Wareham D.W."/>
            <person name="Bean D.C."/>
        </authorList>
    </citation>
    <scope>NUCLEOTIDE SEQUENCE [LARGE SCALE GENOMIC DNA]</scope>
    <source>
        <strain evidence="2 7">AB360</strain>
    </source>
</reference>
<evidence type="ECO:0000313" key="9">
    <source>
        <dbReference type="Proteomes" id="UP000268239"/>
    </source>
</evidence>
<accession>A0A0H4UV35</accession>
<dbReference type="EMBL" id="VHGY01000036">
    <property type="protein sequence ID" value="TPU62315.1"/>
    <property type="molecule type" value="Genomic_DNA"/>
</dbReference>
<evidence type="ECO:0000313" key="2">
    <source>
        <dbReference type="EMBL" id="OWK66078.1"/>
    </source>
</evidence>
<reference evidence="1 6" key="1">
    <citation type="submission" date="2016-01" db="EMBL/GenBank/DDBJ databases">
        <title>Draft sequences of Acinetobacter baumannii isolates from wounded military personnel.</title>
        <authorList>
            <person name="Arivett B.A."/>
            <person name="Fiester S.E."/>
            <person name="Ream D.C."/>
            <person name="Actis L.A."/>
        </authorList>
    </citation>
    <scope>NUCLEOTIDE SEQUENCE [LARGE SCALE GENOMIC DNA]</scope>
    <source>
        <strain evidence="1 6">AB2828</strain>
    </source>
</reference>
<reference evidence="3 8" key="3">
    <citation type="submission" date="2017-09" db="EMBL/GenBank/DDBJ databases">
        <title>Draft genome of Acinetobacter baumannii strain I43, a mercury resistant bacteria.</title>
        <authorList>
            <person name="Siqueira K.A."/>
            <person name="Mello I.S."/>
            <person name="Mendes T.A."/>
            <person name="Soares M.A."/>
        </authorList>
    </citation>
    <scope>NUCLEOTIDE SEQUENCE [LARGE SCALE GENOMIC DNA]</scope>
    <source>
        <strain evidence="3 8">I43</strain>
    </source>
</reference>
<dbReference type="EMBL" id="NGKM01000014">
    <property type="protein sequence ID" value="OWK66078.1"/>
    <property type="molecule type" value="Genomic_DNA"/>
</dbReference>
<dbReference type="EMBL" id="RXLU01000071">
    <property type="protein sequence ID" value="RTQ76307.1"/>
    <property type="molecule type" value="Genomic_DNA"/>
</dbReference>
<dbReference type="EMBL" id="LRDT01000026">
    <property type="protein sequence ID" value="KZA17121.1"/>
    <property type="molecule type" value="Genomic_DNA"/>
</dbReference>
<evidence type="ECO:0000313" key="10">
    <source>
        <dbReference type="Proteomes" id="UP000315888"/>
    </source>
</evidence>
<dbReference type="Proteomes" id="UP000197394">
    <property type="component" value="Unassembled WGS sequence"/>
</dbReference>
<dbReference type="Proteomes" id="UP000268239">
    <property type="component" value="Unassembled WGS sequence"/>
</dbReference>
<dbReference type="AlphaFoldDB" id="A0A0H4UV35"/>